<accession>A0A2H6MX78</accession>
<reference evidence="5" key="2">
    <citation type="submission" date="2017-12" db="EMBL/GenBank/DDBJ databases">
        <title>Coralsnake Venomics: Analyses of Venom Gland Transcriptomes and Proteomes of Six Brazilian Taxa.</title>
        <authorList>
            <person name="Aird S.D."/>
            <person name="Jorge da Silva N."/>
            <person name="Qiu L."/>
            <person name="Villar-Briones A."/>
            <person name="Aparecida-Saddi V."/>
            <person name="Campos-Telles M.P."/>
            <person name="Grau M."/>
            <person name="Mikheyev A.S."/>
        </authorList>
    </citation>
    <scope>NUCLEOTIDE SEQUENCE</scope>
    <source>
        <tissue evidence="5">Venom_gland</tissue>
    </source>
</reference>
<evidence type="ECO:0000313" key="5">
    <source>
        <dbReference type="EMBL" id="LAA19726.1"/>
    </source>
</evidence>
<comment type="function">
    <text evidence="2">Scaffold protein in the commander complex that is essential for endosomal recycling of transmembrane cargos; the commander complex is composed of the CCC subcomplex and the retriever subcomplex. May modulate activity of cullin-RING E3 ubiquitin ligase (CRL) complexes. Down-regulates activation of NF-kappa-B. Inhibits TNF-induced NFKB1 activation.</text>
</comment>
<proteinExistence type="inferred from homology"/>
<dbReference type="GO" id="GO:0051059">
    <property type="term" value="F:NF-kappaB binding"/>
    <property type="evidence" value="ECO:0007669"/>
    <property type="project" value="TreeGrafter"/>
</dbReference>
<organism evidence="5">
    <name type="scientific">Micrurus carvalhoi</name>
    <dbReference type="NCBI Taxonomy" id="3147026"/>
    <lineage>
        <taxon>Eukaryota</taxon>
        <taxon>Metazoa</taxon>
        <taxon>Chordata</taxon>
        <taxon>Craniata</taxon>
        <taxon>Vertebrata</taxon>
        <taxon>Euteleostomi</taxon>
        <taxon>Lepidosauria</taxon>
        <taxon>Squamata</taxon>
        <taxon>Bifurcata</taxon>
        <taxon>Unidentata</taxon>
        <taxon>Episquamata</taxon>
        <taxon>Toxicofera</taxon>
        <taxon>Serpentes</taxon>
        <taxon>Colubroidea</taxon>
        <taxon>Elapidae</taxon>
        <taxon>Elapinae</taxon>
        <taxon>Micrurus</taxon>
    </lineage>
</organism>
<comment type="similarity">
    <text evidence="3">Belongs to the COMM domain-containing protein 6 family.</text>
</comment>
<dbReference type="Pfam" id="PF07258">
    <property type="entry name" value="COMM_domain"/>
    <property type="match status" value="1"/>
</dbReference>
<dbReference type="Pfam" id="PF21672">
    <property type="entry name" value="COMM_HN"/>
    <property type="match status" value="1"/>
</dbReference>
<evidence type="ECO:0000256" key="2">
    <source>
        <dbReference type="ARBA" id="ARBA00093393"/>
    </source>
</evidence>
<evidence type="ECO:0000256" key="1">
    <source>
        <dbReference type="ARBA" id="ARBA00039908"/>
    </source>
</evidence>
<evidence type="ECO:0000256" key="3">
    <source>
        <dbReference type="ARBA" id="ARBA00093468"/>
    </source>
</evidence>
<evidence type="ECO:0000259" key="4">
    <source>
        <dbReference type="PROSITE" id="PS51269"/>
    </source>
</evidence>
<feature type="domain" description="COMM" evidence="4">
    <location>
        <begin position="147"/>
        <end position="214"/>
    </location>
</feature>
<dbReference type="PROSITE" id="PS51269">
    <property type="entry name" value="COMM"/>
    <property type="match status" value="1"/>
</dbReference>
<sequence length="214" mass="23269">MGPSRSTWVRSASAMEAVTPGKAGGARSLAPLGTLPQDLLAELCERAVQRLQSGRVAFDAPQVCQRCRAAGMEITPADLSPVLQTLSWLFGTAVKNKLSSEEFSTELRKRFAFLPQQSGQVIQQVWKEKRESLVGLEDAKPVAAAGQLIDFQWKLGIAVSANSCKSLKSPYVTVALKVADGLGNVTCKTFEMTIAQFQNFHSQFKEMASVLETF</sequence>
<dbReference type="PANTHER" id="PTHR16231">
    <property type="entry name" value="COMM DOMAIN-CONTAINING PROTEIN 4-8 FAMILY MEMBER"/>
    <property type="match status" value="1"/>
</dbReference>
<dbReference type="PANTHER" id="PTHR16231:SF5">
    <property type="entry name" value="COMM DOMAIN-CONTAINING PROTEIN 6"/>
    <property type="match status" value="1"/>
</dbReference>
<dbReference type="EMBL" id="IACI01014395">
    <property type="protein sequence ID" value="LAA19726.1"/>
    <property type="molecule type" value="Transcribed_RNA"/>
</dbReference>
<reference evidence="5" key="1">
    <citation type="submission" date="2017-07" db="EMBL/GenBank/DDBJ databases">
        <authorList>
            <person name="Mikheyev A."/>
            <person name="Grau M."/>
        </authorList>
    </citation>
    <scope>NUCLEOTIDE SEQUENCE</scope>
    <source>
        <tissue evidence="5">Venom_gland</tissue>
    </source>
</reference>
<dbReference type="AlphaFoldDB" id="A0A2H6MX78"/>
<protein>
    <recommendedName>
        <fullName evidence="1">COMM domain-containing protein 6</fullName>
    </recommendedName>
</protein>
<name>A0A2H6MX78_9SAUR</name>
<dbReference type="InterPro" id="IPR047155">
    <property type="entry name" value="COMMD4/6/7/8"/>
</dbReference>
<dbReference type="InterPro" id="IPR017920">
    <property type="entry name" value="COMM"/>
</dbReference>